<name>A0A497EQV3_9CREN</name>
<evidence type="ECO:0008006" key="3">
    <source>
        <dbReference type="Google" id="ProtNLM"/>
    </source>
</evidence>
<organism evidence="1 2">
    <name type="scientific">Thermoproteota archaeon</name>
    <dbReference type="NCBI Taxonomy" id="2056631"/>
    <lineage>
        <taxon>Archaea</taxon>
        <taxon>Thermoproteota</taxon>
    </lineage>
</organism>
<sequence>MGNVLDVIVDGEVVTEALLLEDHDGMEQLIYSGSGSSRALYELLYSVKSNLGSASYCVVHMNDRKYVVLRLSENKYLVVNLVSSVSGEEFVDKVVRFFEKLRHLARAFPFENGPANVDVNKWK</sequence>
<dbReference type="AlphaFoldDB" id="A0A497EQV3"/>
<comment type="caution">
    <text evidence="1">The sequence shown here is derived from an EMBL/GenBank/DDBJ whole genome shotgun (WGS) entry which is preliminary data.</text>
</comment>
<dbReference type="Proteomes" id="UP000272051">
    <property type="component" value="Unassembled WGS sequence"/>
</dbReference>
<evidence type="ECO:0000313" key="1">
    <source>
        <dbReference type="EMBL" id="RLE49496.1"/>
    </source>
</evidence>
<dbReference type="EMBL" id="QMQX01000208">
    <property type="protein sequence ID" value="RLE49496.1"/>
    <property type="molecule type" value="Genomic_DNA"/>
</dbReference>
<protein>
    <recommendedName>
        <fullName evidence="3">Roadblock/LAMTOR2 domain-containing protein</fullName>
    </recommendedName>
</protein>
<accession>A0A497EQV3</accession>
<reference evidence="1 2" key="1">
    <citation type="submission" date="2018-06" db="EMBL/GenBank/DDBJ databases">
        <title>Extensive metabolic versatility and redundancy in microbially diverse, dynamic hydrothermal sediments.</title>
        <authorList>
            <person name="Dombrowski N."/>
            <person name="Teske A."/>
            <person name="Baker B.J."/>
        </authorList>
    </citation>
    <scope>NUCLEOTIDE SEQUENCE [LARGE SCALE GENOMIC DNA]</scope>
    <source>
        <strain evidence="1">B34_G17</strain>
    </source>
</reference>
<proteinExistence type="predicted"/>
<gene>
    <name evidence="1" type="ORF">DRJ33_08215</name>
</gene>
<evidence type="ECO:0000313" key="2">
    <source>
        <dbReference type="Proteomes" id="UP000272051"/>
    </source>
</evidence>